<proteinExistence type="predicted"/>
<protein>
    <submittedName>
        <fullName evidence="2">Uncharacterized protein</fullName>
    </submittedName>
</protein>
<sequence length="85" mass="9009">MDTHSELHAVLAELRTSAERAEAALSKVQLRTDPRIMPPPGMLAAFSLAALPATFVSRALRARRDQGASPGSRTPRGVVHPGGRA</sequence>
<accession>A0A2T5V8K0</accession>
<keyword evidence="3" id="KW-1185">Reference proteome</keyword>
<evidence type="ECO:0000256" key="1">
    <source>
        <dbReference type="SAM" id="MobiDB-lite"/>
    </source>
</evidence>
<evidence type="ECO:0000313" key="2">
    <source>
        <dbReference type="EMBL" id="PTW60086.1"/>
    </source>
</evidence>
<dbReference type="Proteomes" id="UP000244081">
    <property type="component" value="Unassembled WGS sequence"/>
</dbReference>
<reference evidence="2 3" key="1">
    <citation type="submission" date="2018-04" db="EMBL/GenBank/DDBJ databases">
        <title>Genomic Encyclopedia of Archaeal and Bacterial Type Strains, Phase II (KMG-II): from individual species to whole genera.</title>
        <authorList>
            <person name="Goeker M."/>
        </authorList>
    </citation>
    <scope>NUCLEOTIDE SEQUENCE [LARGE SCALE GENOMIC DNA]</scope>
    <source>
        <strain evidence="2 3">DSM 23382</strain>
    </source>
</reference>
<organism evidence="2 3">
    <name type="scientific">Breoghania corrubedonensis</name>
    <dbReference type="NCBI Taxonomy" id="665038"/>
    <lineage>
        <taxon>Bacteria</taxon>
        <taxon>Pseudomonadati</taxon>
        <taxon>Pseudomonadota</taxon>
        <taxon>Alphaproteobacteria</taxon>
        <taxon>Hyphomicrobiales</taxon>
        <taxon>Stappiaceae</taxon>
        <taxon>Breoghania</taxon>
    </lineage>
</organism>
<comment type="caution">
    <text evidence="2">The sequence shown here is derived from an EMBL/GenBank/DDBJ whole genome shotgun (WGS) entry which is preliminary data.</text>
</comment>
<evidence type="ECO:0000313" key="3">
    <source>
        <dbReference type="Proteomes" id="UP000244081"/>
    </source>
</evidence>
<dbReference type="AlphaFoldDB" id="A0A2T5V8K0"/>
<feature type="region of interest" description="Disordered" evidence="1">
    <location>
        <begin position="62"/>
        <end position="85"/>
    </location>
</feature>
<dbReference type="EMBL" id="QAYG01000005">
    <property type="protein sequence ID" value="PTW60086.1"/>
    <property type="molecule type" value="Genomic_DNA"/>
</dbReference>
<gene>
    <name evidence="2" type="ORF">C8N35_10586</name>
</gene>
<name>A0A2T5V8K0_9HYPH</name>
<dbReference type="RefSeq" id="WP_107990384.1">
    <property type="nucleotide sequence ID" value="NZ_QAYG01000005.1"/>
</dbReference>